<dbReference type="Proteomes" id="UP000608345">
    <property type="component" value="Unassembled WGS sequence"/>
</dbReference>
<dbReference type="AlphaFoldDB" id="A0A918JQ03"/>
<reference evidence="1" key="2">
    <citation type="submission" date="2020-09" db="EMBL/GenBank/DDBJ databases">
        <authorList>
            <person name="Sun Q."/>
            <person name="Kim S."/>
        </authorList>
    </citation>
    <scope>NUCLEOTIDE SEQUENCE</scope>
    <source>
        <strain evidence="1">KCTC 23732</strain>
    </source>
</reference>
<accession>A0A918JQ03</accession>
<name>A0A918JQ03_9BURK</name>
<reference evidence="1" key="1">
    <citation type="journal article" date="2014" name="Int. J. Syst. Evol. Microbiol.">
        <title>Complete genome sequence of Corynebacterium casei LMG S-19264T (=DSM 44701T), isolated from a smear-ripened cheese.</title>
        <authorList>
            <consortium name="US DOE Joint Genome Institute (JGI-PGF)"/>
            <person name="Walter F."/>
            <person name="Albersmeier A."/>
            <person name="Kalinowski J."/>
            <person name="Ruckert C."/>
        </authorList>
    </citation>
    <scope>NUCLEOTIDE SEQUENCE</scope>
    <source>
        <strain evidence="1">KCTC 23732</strain>
    </source>
</reference>
<comment type="caution">
    <text evidence="1">The sequence shown here is derived from an EMBL/GenBank/DDBJ whole genome shotgun (WGS) entry which is preliminary data.</text>
</comment>
<dbReference type="EMBL" id="BMYS01000030">
    <property type="protein sequence ID" value="GGW96305.1"/>
    <property type="molecule type" value="Genomic_DNA"/>
</dbReference>
<evidence type="ECO:0000313" key="1">
    <source>
        <dbReference type="EMBL" id="GGW96305.1"/>
    </source>
</evidence>
<evidence type="ECO:0000313" key="2">
    <source>
        <dbReference type="Proteomes" id="UP000608345"/>
    </source>
</evidence>
<protein>
    <submittedName>
        <fullName evidence="1">Uncharacterized protein</fullName>
    </submittedName>
</protein>
<gene>
    <name evidence="1" type="ORF">GCM10011450_27320</name>
</gene>
<organism evidence="1 2">
    <name type="scientific">Advenella faeciporci</name>
    <dbReference type="NCBI Taxonomy" id="797535"/>
    <lineage>
        <taxon>Bacteria</taxon>
        <taxon>Pseudomonadati</taxon>
        <taxon>Pseudomonadota</taxon>
        <taxon>Betaproteobacteria</taxon>
        <taxon>Burkholderiales</taxon>
        <taxon>Alcaligenaceae</taxon>
    </lineage>
</organism>
<sequence length="59" mass="6381">MKCDMKKMLKAGLGLAAIVVVAYAIFPGIRELILDLSPALFLLICNCPVKSSFQVANKI</sequence>
<proteinExistence type="predicted"/>
<keyword evidence="2" id="KW-1185">Reference proteome</keyword>